<dbReference type="AlphaFoldDB" id="A0A1H9HYT8"/>
<gene>
    <name evidence="2" type="ORF">SAMN05444355_103305</name>
</gene>
<dbReference type="Proteomes" id="UP000183658">
    <property type="component" value="Unassembled WGS sequence"/>
</dbReference>
<proteinExistence type="predicted"/>
<accession>A0A1H9HYT8</accession>
<dbReference type="OrthoDB" id="6989091at2"/>
<evidence type="ECO:0000313" key="2">
    <source>
        <dbReference type="EMBL" id="SEQ67546.1"/>
    </source>
</evidence>
<name>A0A1H9HYT8_FLAFI</name>
<feature type="coiled-coil region" evidence="1">
    <location>
        <begin position="44"/>
        <end position="75"/>
    </location>
</feature>
<protein>
    <submittedName>
        <fullName evidence="2">Uncharacterized protein</fullName>
    </submittedName>
</protein>
<evidence type="ECO:0000313" key="3">
    <source>
        <dbReference type="Proteomes" id="UP000183658"/>
    </source>
</evidence>
<dbReference type="RefSeq" id="WP_074722611.1">
    <property type="nucleotide sequence ID" value="NZ_CBCRVS010000012.1"/>
</dbReference>
<keyword evidence="3" id="KW-1185">Reference proteome</keyword>
<organism evidence="2 3">
    <name type="scientific">Flavobacterium frigoris</name>
    <dbReference type="NCBI Taxonomy" id="229204"/>
    <lineage>
        <taxon>Bacteria</taxon>
        <taxon>Pseudomonadati</taxon>
        <taxon>Bacteroidota</taxon>
        <taxon>Flavobacteriia</taxon>
        <taxon>Flavobacteriales</taxon>
        <taxon>Flavobacteriaceae</taxon>
        <taxon>Flavobacterium</taxon>
    </lineage>
</organism>
<reference evidence="3" key="1">
    <citation type="submission" date="2016-10" db="EMBL/GenBank/DDBJ databases">
        <authorList>
            <person name="Varghese N."/>
            <person name="Submissions S."/>
        </authorList>
    </citation>
    <scope>NUCLEOTIDE SEQUENCE [LARGE SCALE GENOMIC DNA]</scope>
    <source>
        <strain evidence="3">DSM 15719</strain>
    </source>
</reference>
<keyword evidence="1" id="KW-0175">Coiled coil</keyword>
<sequence>MKIDKELEIGFIRAIQKKSNKRNESEKIAIYDRNDSIDNQFKWSTELDEKLVLLNDKLREEEKKVFKQYRKIEKQCELMVANKEINDFNIQVESEYWNNKHYKKYDPKVYGNPFYINTSDDFMGCRQLEEEYNDSCSNTVGGMCFIPRDSLLAKRNHCYSFHHLYDHSDLTWFDIYNIDEVWMEIKVDYQFFSKIK</sequence>
<dbReference type="EMBL" id="FOFZ01000003">
    <property type="protein sequence ID" value="SEQ67546.1"/>
    <property type="molecule type" value="Genomic_DNA"/>
</dbReference>
<evidence type="ECO:0000256" key="1">
    <source>
        <dbReference type="SAM" id="Coils"/>
    </source>
</evidence>